<dbReference type="Proteomes" id="UP000245590">
    <property type="component" value="Unassembled WGS sequence"/>
</dbReference>
<keyword evidence="2" id="KW-1185">Reference proteome</keyword>
<gene>
    <name evidence="1" type="ORF">DEO23_12110</name>
</gene>
<organism evidence="1 2">
    <name type="scientific">Brachybacterium endophyticum</name>
    <dbReference type="NCBI Taxonomy" id="2182385"/>
    <lineage>
        <taxon>Bacteria</taxon>
        <taxon>Bacillati</taxon>
        <taxon>Actinomycetota</taxon>
        <taxon>Actinomycetes</taxon>
        <taxon>Micrococcales</taxon>
        <taxon>Dermabacteraceae</taxon>
        <taxon>Brachybacterium</taxon>
    </lineage>
</organism>
<dbReference type="Pfam" id="PF19674">
    <property type="entry name" value="DUF6177"/>
    <property type="match status" value="1"/>
</dbReference>
<dbReference type="EMBL" id="QFKX01000005">
    <property type="protein sequence ID" value="PWH05333.1"/>
    <property type="molecule type" value="Genomic_DNA"/>
</dbReference>
<evidence type="ECO:0000313" key="1">
    <source>
        <dbReference type="EMBL" id="PWH05333.1"/>
    </source>
</evidence>
<reference evidence="1 2" key="1">
    <citation type="submission" date="2018-05" db="EMBL/GenBank/DDBJ databases">
        <title>Brachybacterium sp. M1HQ-2T, whole genome shotgun sequence.</title>
        <authorList>
            <person name="Tuo L."/>
        </authorList>
    </citation>
    <scope>NUCLEOTIDE SEQUENCE [LARGE SCALE GENOMIC DNA]</scope>
    <source>
        <strain evidence="1 2">M1HQ-2</strain>
    </source>
</reference>
<proteinExistence type="predicted"/>
<accession>A0A2U2RHI3</accession>
<evidence type="ECO:0000313" key="2">
    <source>
        <dbReference type="Proteomes" id="UP000245590"/>
    </source>
</evidence>
<sequence>MKPVLVTPEGSHLSWFLVDALRNAGGHWMVRHTEGRTYDGFHGFSVSSYEDLWDSQLHESPVDRAFPVSTVRPGRALMCEVYSKERAEDRTRIGALTEFLVRSISPARLTRWDVSEPLAHVWSIDSITRSLRSQMPVTQEHLAHSSSKSRAVAASTRVARTHSGLLEHSRAVVELDPLPGAQERESPRAPSSHPAILPLFEGLVDQFRPTIATVSLMDVDNVDGVLGCSVRRHVPEEPLAVLLGPQAVRDLRIDIDAISARHDVTSLGLSRAPSIALRFTGPDPVWNQMLAFIHDLDEERLASALALNIDMLRSSLDAP</sequence>
<protein>
    <submittedName>
        <fullName evidence="1">Uncharacterized protein</fullName>
    </submittedName>
</protein>
<dbReference type="AlphaFoldDB" id="A0A2U2RHI3"/>
<name>A0A2U2RHI3_9MICO</name>
<dbReference type="InterPro" id="IPR046175">
    <property type="entry name" value="DUF6177"/>
</dbReference>
<comment type="caution">
    <text evidence="1">The sequence shown here is derived from an EMBL/GenBank/DDBJ whole genome shotgun (WGS) entry which is preliminary data.</text>
</comment>